<dbReference type="Proteomes" id="UP000324222">
    <property type="component" value="Unassembled WGS sequence"/>
</dbReference>
<reference evidence="1 2" key="1">
    <citation type="submission" date="2019-05" db="EMBL/GenBank/DDBJ databases">
        <title>Another draft genome of Portunus trituberculatus and its Hox gene families provides insights of decapod evolution.</title>
        <authorList>
            <person name="Jeong J.-H."/>
            <person name="Song I."/>
            <person name="Kim S."/>
            <person name="Choi T."/>
            <person name="Kim D."/>
            <person name="Ryu S."/>
            <person name="Kim W."/>
        </authorList>
    </citation>
    <scope>NUCLEOTIDE SEQUENCE [LARGE SCALE GENOMIC DNA]</scope>
    <source>
        <tissue evidence="1">Muscle</tissue>
    </source>
</reference>
<evidence type="ECO:0000313" key="2">
    <source>
        <dbReference type="Proteomes" id="UP000324222"/>
    </source>
</evidence>
<gene>
    <name evidence="1" type="ORF">E2C01_086707</name>
</gene>
<dbReference type="AlphaFoldDB" id="A0A5B7JAG3"/>
<accession>A0A5B7JAG3</accession>
<dbReference type="EMBL" id="VSRR010088566">
    <property type="protein sequence ID" value="MPC91655.1"/>
    <property type="molecule type" value="Genomic_DNA"/>
</dbReference>
<evidence type="ECO:0000313" key="1">
    <source>
        <dbReference type="EMBL" id="MPC91655.1"/>
    </source>
</evidence>
<comment type="caution">
    <text evidence="1">The sequence shown here is derived from an EMBL/GenBank/DDBJ whole genome shotgun (WGS) entry which is preliminary data.</text>
</comment>
<sequence length="114" mass="12590">MALVEYAHGFSDKSIGLSERCEFGHLGAGTRGQVHLPNQMLRDAAHSPSILMEPHHNAYYMTDHFNNITLTLPSQVNLGQGDLVFSTESCTNSSGRCIAPHCLLCFTHSFFKSH</sequence>
<proteinExistence type="predicted"/>
<protein>
    <submittedName>
        <fullName evidence="1">Uncharacterized protein</fullName>
    </submittedName>
</protein>
<keyword evidence="2" id="KW-1185">Reference proteome</keyword>
<organism evidence="1 2">
    <name type="scientific">Portunus trituberculatus</name>
    <name type="common">Swimming crab</name>
    <name type="synonym">Neptunus trituberculatus</name>
    <dbReference type="NCBI Taxonomy" id="210409"/>
    <lineage>
        <taxon>Eukaryota</taxon>
        <taxon>Metazoa</taxon>
        <taxon>Ecdysozoa</taxon>
        <taxon>Arthropoda</taxon>
        <taxon>Crustacea</taxon>
        <taxon>Multicrustacea</taxon>
        <taxon>Malacostraca</taxon>
        <taxon>Eumalacostraca</taxon>
        <taxon>Eucarida</taxon>
        <taxon>Decapoda</taxon>
        <taxon>Pleocyemata</taxon>
        <taxon>Brachyura</taxon>
        <taxon>Eubrachyura</taxon>
        <taxon>Portunoidea</taxon>
        <taxon>Portunidae</taxon>
        <taxon>Portuninae</taxon>
        <taxon>Portunus</taxon>
    </lineage>
</organism>
<name>A0A5B7JAG3_PORTR</name>